<accession>A0ABM8G0S0</accession>
<sequence length="237" mass="25658">MGGLLVSAVWADSRHKRLGRAARLVLLRAAHLCRDADARTPEGARYWAGSPILADALGYTLPEEPDAEDTSPEAADARTLHRNAERAVRAAWQEIRRAGMAERIRAGQGHHRTEHRLTLELSASRTQAETEPPPQAETEPPLRRRLSHRSGGGSATALGEVRNLQRNTPGTIAPQASTSPASRRDAEQEGIERAALEKLGPNHYPRYLERAQADLGQDAPGSEVVRHALALARGGAA</sequence>
<keyword evidence="3" id="KW-1185">Reference proteome</keyword>
<protein>
    <submittedName>
        <fullName evidence="2">Uncharacterized protein</fullName>
    </submittedName>
</protein>
<evidence type="ECO:0000256" key="1">
    <source>
        <dbReference type="SAM" id="MobiDB-lite"/>
    </source>
</evidence>
<name>A0ABM8G0S0_9CELL</name>
<organism evidence="2 3">
    <name type="scientific">Paraoerskovia sediminicola</name>
    <dbReference type="NCBI Taxonomy" id="1138587"/>
    <lineage>
        <taxon>Bacteria</taxon>
        <taxon>Bacillati</taxon>
        <taxon>Actinomycetota</taxon>
        <taxon>Actinomycetes</taxon>
        <taxon>Micrococcales</taxon>
        <taxon>Cellulomonadaceae</taxon>
        <taxon>Paraoerskovia</taxon>
    </lineage>
</organism>
<reference evidence="3" key="1">
    <citation type="journal article" date="2019" name="Int. J. Syst. Evol. Microbiol.">
        <title>The Global Catalogue of Microorganisms (GCM) 10K type strain sequencing project: providing services to taxonomists for standard genome sequencing and annotation.</title>
        <authorList>
            <consortium name="The Broad Institute Genomics Platform"/>
            <consortium name="The Broad Institute Genome Sequencing Center for Infectious Disease"/>
            <person name="Wu L."/>
            <person name="Ma J."/>
        </authorList>
    </citation>
    <scope>NUCLEOTIDE SEQUENCE [LARGE SCALE GENOMIC DNA]</scope>
    <source>
        <strain evidence="3">NBRC 108565</strain>
    </source>
</reference>
<evidence type="ECO:0000313" key="3">
    <source>
        <dbReference type="Proteomes" id="UP001321475"/>
    </source>
</evidence>
<dbReference type="EMBL" id="AP027729">
    <property type="protein sequence ID" value="BDZ41625.1"/>
    <property type="molecule type" value="Genomic_DNA"/>
</dbReference>
<gene>
    <name evidence="2" type="ORF">GCM10025865_09240</name>
</gene>
<proteinExistence type="predicted"/>
<dbReference type="Proteomes" id="UP001321475">
    <property type="component" value="Chromosome"/>
</dbReference>
<evidence type="ECO:0000313" key="2">
    <source>
        <dbReference type="EMBL" id="BDZ41625.1"/>
    </source>
</evidence>
<feature type="region of interest" description="Disordered" evidence="1">
    <location>
        <begin position="104"/>
        <end position="189"/>
    </location>
</feature>
<feature type="compositionally biased region" description="Polar residues" evidence="1">
    <location>
        <begin position="164"/>
        <end position="181"/>
    </location>
</feature>